<dbReference type="AlphaFoldDB" id="A0A8T0D8F5"/>
<dbReference type="PANTHER" id="PTHR34153">
    <property type="entry name" value="SI:CH211-262H13.3-RELATED-RELATED"/>
    <property type="match status" value="1"/>
</dbReference>
<dbReference type="PANTHER" id="PTHR34153:SF2">
    <property type="entry name" value="SI:CH211-262H13.3-RELATED"/>
    <property type="match status" value="1"/>
</dbReference>
<comment type="caution">
    <text evidence="2">The sequence shown here is derived from an EMBL/GenBank/DDBJ whole genome shotgun (WGS) entry which is preliminary data.</text>
</comment>
<dbReference type="OrthoDB" id="6159834at2759"/>
<evidence type="ECO:0000313" key="2">
    <source>
        <dbReference type="EMBL" id="KAF8562937.1"/>
    </source>
</evidence>
<feature type="region of interest" description="Disordered" evidence="1">
    <location>
        <begin position="1"/>
        <end position="34"/>
    </location>
</feature>
<reference evidence="2 3" key="1">
    <citation type="submission" date="2019-07" db="EMBL/GenBank/DDBJ databases">
        <title>Annotation for the trematode Paragonimus westermani.</title>
        <authorList>
            <person name="Choi Y.-J."/>
        </authorList>
    </citation>
    <scope>NUCLEOTIDE SEQUENCE [LARGE SCALE GENOMIC DNA]</scope>
    <source>
        <strain evidence="2">180907_Pwestermani</strain>
    </source>
</reference>
<gene>
    <name evidence="2" type="ORF">P879_11666</name>
</gene>
<proteinExistence type="predicted"/>
<accession>A0A8T0D8F5</accession>
<dbReference type="Proteomes" id="UP000699462">
    <property type="component" value="Unassembled WGS sequence"/>
</dbReference>
<feature type="compositionally biased region" description="Polar residues" evidence="1">
    <location>
        <begin position="1"/>
        <end position="13"/>
    </location>
</feature>
<protein>
    <recommendedName>
        <fullName evidence="4">DUF4806 domain-containing protein</fullName>
    </recommendedName>
</protein>
<dbReference type="EMBL" id="JTDF01015750">
    <property type="protein sequence ID" value="KAF8562937.1"/>
    <property type="molecule type" value="Genomic_DNA"/>
</dbReference>
<feature type="compositionally biased region" description="Basic and acidic residues" evidence="1">
    <location>
        <begin position="17"/>
        <end position="34"/>
    </location>
</feature>
<sequence length="235" mass="25977">MHSPSSARMTANVSSSDRSDSMHSTSRTDADSSREDTAAILELVKGIVLTLSTLNSRMQALETQMARNFAPSSDPKLAVMPEMFRSPARTQEDLVAREAELAKSDVYNVVMKSLARMGGTDVADTVRRLLSCLIHHELAVTTNWTGTGNKRAACDLLLMEVVQDSISSQQRLFQFPKCASKGGENAMVCLIMGLMVRRHHSDTFEMLPPELQLFVLFFRHAAATLKEGRLSSNRE</sequence>
<keyword evidence="3" id="KW-1185">Reference proteome</keyword>
<evidence type="ECO:0000313" key="3">
    <source>
        <dbReference type="Proteomes" id="UP000699462"/>
    </source>
</evidence>
<evidence type="ECO:0000256" key="1">
    <source>
        <dbReference type="SAM" id="MobiDB-lite"/>
    </source>
</evidence>
<organism evidence="2 3">
    <name type="scientific">Paragonimus westermani</name>
    <dbReference type="NCBI Taxonomy" id="34504"/>
    <lineage>
        <taxon>Eukaryota</taxon>
        <taxon>Metazoa</taxon>
        <taxon>Spiralia</taxon>
        <taxon>Lophotrochozoa</taxon>
        <taxon>Platyhelminthes</taxon>
        <taxon>Trematoda</taxon>
        <taxon>Digenea</taxon>
        <taxon>Plagiorchiida</taxon>
        <taxon>Troglotremata</taxon>
        <taxon>Troglotrematidae</taxon>
        <taxon>Paragonimus</taxon>
    </lineage>
</organism>
<evidence type="ECO:0008006" key="4">
    <source>
        <dbReference type="Google" id="ProtNLM"/>
    </source>
</evidence>
<name>A0A8T0D8F5_9TREM</name>